<comment type="caution">
    <text evidence="8">The sequence shown here is derived from an EMBL/GenBank/DDBJ whole genome shotgun (WGS) entry which is preliminary data.</text>
</comment>
<feature type="domain" description="Kringle" evidence="7">
    <location>
        <begin position="29"/>
        <end position="106"/>
    </location>
</feature>
<feature type="signal peptide" evidence="6">
    <location>
        <begin position="1"/>
        <end position="26"/>
    </location>
</feature>
<dbReference type="GO" id="GO:0016301">
    <property type="term" value="F:kinase activity"/>
    <property type="evidence" value="ECO:0007669"/>
    <property type="project" value="UniProtKB-KW"/>
</dbReference>
<keyword evidence="5" id="KW-0472">Membrane</keyword>
<evidence type="ECO:0000256" key="6">
    <source>
        <dbReference type="SAM" id="SignalP"/>
    </source>
</evidence>
<feature type="chain" id="PRO_5029613383" evidence="6">
    <location>
        <begin position="27"/>
        <end position="268"/>
    </location>
</feature>
<name>A0A7J7S2P9_MYOMY</name>
<keyword evidence="8" id="KW-0418">Kinase</keyword>
<keyword evidence="9" id="KW-1185">Reference proteome</keyword>
<evidence type="ECO:0000256" key="2">
    <source>
        <dbReference type="ARBA" id="ARBA00023157"/>
    </source>
</evidence>
<dbReference type="Proteomes" id="UP000527355">
    <property type="component" value="Unassembled WGS sequence"/>
</dbReference>
<dbReference type="PROSITE" id="PS50070">
    <property type="entry name" value="KRINGLE_2"/>
    <property type="match status" value="1"/>
</dbReference>
<protein>
    <submittedName>
        <fullName evidence="8">Phosphoinositide-3-kinase interacting protein 1</fullName>
    </submittedName>
</protein>
<dbReference type="InterPro" id="IPR018056">
    <property type="entry name" value="Kringle_CS"/>
</dbReference>
<keyword evidence="5" id="KW-1133">Transmembrane helix</keyword>
<dbReference type="SUPFAM" id="SSF57440">
    <property type="entry name" value="Kringle-like"/>
    <property type="match status" value="1"/>
</dbReference>
<evidence type="ECO:0000256" key="5">
    <source>
        <dbReference type="SAM" id="Phobius"/>
    </source>
</evidence>
<reference evidence="8 9" key="1">
    <citation type="journal article" date="2020" name="Nature">
        <title>Six reference-quality genomes reveal evolution of bat adaptations.</title>
        <authorList>
            <person name="Jebb D."/>
            <person name="Huang Z."/>
            <person name="Pippel M."/>
            <person name="Hughes G.M."/>
            <person name="Lavrichenko K."/>
            <person name="Devanna P."/>
            <person name="Winkler S."/>
            <person name="Jermiin L.S."/>
            <person name="Skirmuntt E.C."/>
            <person name="Katzourakis A."/>
            <person name="Burkitt-Gray L."/>
            <person name="Ray D.A."/>
            <person name="Sullivan K.A.M."/>
            <person name="Roscito J.G."/>
            <person name="Kirilenko B.M."/>
            <person name="Davalos L.M."/>
            <person name="Corthals A.P."/>
            <person name="Power M.L."/>
            <person name="Jones G."/>
            <person name="Ransome R.D."/>
            <person name="Dechmann D.K.N."/>
            <person name="Locatelli A.G."/>
            <person name="Puechmaille S.J."/>
            <person name="Fedrigo O."/>
            <person name="Jarvis E.D."/>
            <person name="Hiller M."/>
            <person name="Vernes S.C."/>
            <person name="Myers E.W."/>
            <person name="Teeling E.C."/>
        </authorList>
    </citation>
    <scope>NUCLEOTIDE SEQUENCE [LARGE SCALE GENOMIC DNA]</scope>
    <source>
        <strain evidence="8">MMyoMyo1</strain>
        <tissue evidence="8">Flight muscle</tissue>
    </source>
</reference>
<keyword evidence="8" id="KW-0808">Transferase</keyword>
<keyword evidence="2" id="KW-1015">Disulfide bond</keyword>
<organism evidence="8 9">
    <name type="scientific">Myotis myotis</name>
    <name type="common">Greater mouse-eared bat</name>
    <name type="synonym">Vespertilio myotis</name>
    <dbReference type="NCBI Taxonomy" id="51298"/>
    <lineage>
        <taxon>Eukaryota</taxon>
        <taxon>Metazoa</taxon>
        <taxon>Chordata</taxon>
        <taxon>Craniata</taxon>
        <taxon>Vertebrata</taxon>
        <taxon>Euteleostomi</taxon>
        <taxon>Mammalia</taxon>
        <taxon>Eutheria</taxon>
        <taxon>Laurasiatheria</taxon>
        <taxon>Chiroptera</taxon>
        <taxon>Yangochiroptera</taxon>
        <taxon>Vespertilionidae</taxon>
        <taxon>Myotis</taxon>
    </lineage>
</organism>
<dbReference type="InterPro" id="IPR000001">
    <property type="entry name" value="Kringle"/>
</dbReference>
<dbReference type="InterPro" id="IPR013806">
    <property type="entry name" value="Kringle-like"/>
</dbReference>
<gene>
    <name evidence="8" type="ORF">mMyoMyo1_015200</name>
</gene>
<proteinExistence type="predicted"/>
<evidence type="ECO:0000256" key="1">
    <source>
        <dbReference type="ARBA" id="ARBA00022572"/>
    </source>
</evidence>
<keyword evidence="6" id="KW-0732">Signal</keyword>
<dbReference type="CDD" id="cd00108">
    <property type="entry name" value="KR"/>
    <property type="match status" value="1"/>
</dbReference>
<evidence type="ECO:0000256" key="3">
    <source>
        <dbReference type="PROSITE-ProRule" id="PRU00121"/>
    </source>
</evidence>
<dbReference type="Gene3D" id="2.40.20.10">
    <property type="entry name" value="Plasminogen Kringle 4"/>
    <property type="match status" value="1"/>
</dbReference>
<accession>A0A7J7S2P9</accession>
<evidence type="ECO:0000313" key="8">
    <source>
        <dbReference type="EMBL" id="KAF6282628.1"/>
    </source>
</evidence>
<dbReference type="Pfam" id="PF00051">
    <property type="entry name" value="Kringle"/>
    <property type="match status" value="1"/>
</dbReference>
<dbReference type="AlphaFoldDB" id="A0A7J7S2P9"/>
<dbReference type="SMART" id="SM00130">
    <property type="entry name" value="KR"/>
    <property type="match status" value="1"/>
</dbReference>
<evidence type="ECO:0000256" key="4">
    <source>
        <dbReference type="SAM" id="MobiDB-lite"/>
    </source>
</evidence>
<keyword evidence="5" id="KW-0812">Transmembrane</keyword>
<comment type="caution">
    <text evidence="3">Lacks conserved residue(s) required for the propagation of feature annotation.</text>
</comment>
<dbReference type="InterPro" id="IPR038178">
    <property type="entry name" value="Kringle_sf"/>
</dbReference>
<dbReference type="EMBL" id="JABWUV010000020">
    <property type="protein sequence ID" value="KAF6282628.1"/>
    <property type="molecule type" value="Genomic_DNA"/>
</dbReference>
<evidence type="ECO:0000313" key="9">
    <source>
        <dbReference type="Proteomes" id="UP000527355"/>
    </source>
</evidence>
<dbReference type="OrthoDB" id="9893972at2759"/>
<feature type="transmembrane region" description="Helical" evidence="5">
    <location>
        <begin position="173"/>
        <end position="199"/>
    </location>
</feature>
<keyword evidence="1 3" id="KW-0420">Kringle</keyword>
<evidence type="ECO:0000259" key="7">
    <source>
        <dbReference type="PROSITE" id="PS50070"/>
    </source>
</evidence>
<feature type="region of interest" description="Disordered" evidence="4">
    <location>
        <begin position="247"/>
        <end position="268"/>
    </location>
</feature>
<dbReference type="VEuPathDB" id="HostDB:GeneID_118678112"/>
<dbReference type="PROSITE" id="PS00021">
    <property type="entry name" value="KRINGLE_1"/>
    <property type="match status" value="1"/>
</dbReference>
<sequence length="268" mass="28703">MKAVRMLLAWLQTLLLSNLLLAEAYASGGCLSDSGHLYRADQSSPAPGLRCLNWLDAHSRLASAPEAGAGNHSYCRNPDRDPRGPWCYVSGETGAPEKRPCEDLRCPETVSQDLPTSKTETEEAFAVPSGDEGQLFAPANSLSVRSQAATVQPVIGIVQGVRANSKEKKDLGILGNVLGMGMIVIIVAIGVGIIFGYTYKRAKGLKEQYDQKMYEREMQPITLPLSAFTNATCEIVDEKTVVVHTSQTPVDPQEGDAPLMGQAGTPGA</sequence>